<protein>
    <submittedName>
        <fullName evidence="1">Uncharacterized protein</fullName>
    </submittedName>
</protein>
<dbReference type="EMBL" id="NCVQ01000009">
    <property type="protein sequence ID" value="PWZ08611.1"/>
    <property type="molecule type" value="Genomic_DNA"/>
</dbReference>
<sequence>MGLYLSLAPGL</sequence>
<gene>
    <name evidence="1" type="ORF">Zm00014a_042010</name>
</gene>
<comment type="caution">
    <text evidence="1">The sequence shown here is derived from an EMBL/GenBank/DDBJ whole genome shotgun (WGS) entry which is preliminary data.</text>
</comment>
<organism evidence="1">
    <name type="scientific">Zea mays</name>
    <name type="common">Maize</name>
    <dbReference type="NCBI Taxonomy" id="4577"/>
    <lineage>
        <taxon>Eukaryota</taxon>
        <taxon>Viridiplantae</taxon>
        <taxon>Streptophyta</taxon>
        <taxon>Embryophyta</taxon>
        <taxon>Tracheophyta</taxon>
        <taxon>Spermatophyta</taxon>
        <taxon>Magnoliopsida</taxon>
        <taxon>Liliopsida</taxon>
        <taxon>Poales</taxon>
        <taxon>Poaceae</taxon>
        <taxon>PACMAD clade</taxon>
        <taxon>Panicoideae</taxon>
        <taxon>Andropogonodae</taxon>
        <taxon>Andropogoneae</taxon>
        <taxon>Tripsacinae</taxon>
        <taxon>Zea</taxon>
    </lineage>
</organism>
<name>A0A3L6DM77_MAIZE</name>
<dbReference type="Proteomes" id="UP000251960">
    <property type="component" value="Chromosome 8"/>
</dbReference>
<accession>A0A3L6DM77</accession>
<reference evidence="1" key="1">
    <citation type="journal article" date="2018" name="Nat. Genet.">
        <title>Extensive intraspecific gene order and gene structural variations between Mo17 and other maize genomes.</title>
        <authorList>
            <person name="Sun S."/>
            <person name="Zhou Y."/>
            <person name="Chen J."/>
            <person name="Shi J."/>
            <person name="Zhao H."/>
            <person name="Zhao H."/>
            <person name="Song W."/>
            <person name="Zhang M."/>
            <person name="Cui Y."/>
            <person name="Dong X."/>
            <person name="Liu H."/>
            <person name="Ma X."/>
            <person name="Jiao Y."/>
            <person name="Wang B."/>
            <person name="Wei X."/>
            <person name="Stein J.C."/>
            <person name="Glaubitz J.C."/>
            <person name="Lu F."/>
            <person name="Yu G."/>
            <person name="Liang C."/>
            <person name="Fengler K."/>
            <person name="Li B."/>
            <person name="Rafalski A."/>
            <person name="Schnable P.S."/>
            <person name="Ware D.H."/>
            <person name="Buckler E.S."/>
            <person name="Lai J."/>
        </authorList>
    </citation>
    <scope>NUCLEOTIDE SEQUENCE [LARGE SCALE GENOMIC DNA]</scope>
    <source>
        <tissue evidence="1">Seedling</tissue>
    </source>
</reference>
<proteinExistence type="predicted"/>
<evidence type="ECO:0000313" key="1">
    <source>
        <dbReference type="EMBL" id="PWZ08611.1"/>
    </source>
</evidence>